<gene>
    <name evidence="1" type="ORF">UFOVP233_28</name>
</gene>
<sequence>MTFENAHEEFCFKNAAYFTAVRGMKPQTRTRVEFPHFELACAYGEAIGDKKTMIYAVTDQGRFAHICNR</sequence>
<dbReference type="EMBL" id="LR798285">
    <property type="protein sequence ID" value="CAB5220248.1"/>
    <property type="molecule type" value="Genomic_DNA"/>
</dbReference>
<evidence type="ECO:0000313" key="1">
    <source>
        <dbReference type="EMBL" id="CAB5220248.1"/>
    </source>
</evidence>
<protein>
    <submittedName>
        <fullName evidence="1">Uncharacterized protein</fullName>
    </submittedName>
</protein>
<proteinExistence type="predicted"/>
<accession>A0A6J7WTV8</accession>
<organism evidence="1">
    <name type="scientific">uncultured Caudovirales phage</name>
    <dbReference type="NCBI Taxonomy" id="2100421"/>
    <lineage>
        <taxon>Viruses</taxon>
        <taxon>Duplodnaviria</taxon>
        <taxon>Heunggongvirae</taxon>
        <taxon>Uroviricota</taxon>
        <taxon>Caudoviricetes</taxon>
        <taxon>Peduoviridae</taxon>
        <taxon>Maltschvirus</taxon>
        <taxon>Maltschvirus maltsch</taxon>
    </lineage>
</organism>
<reference evidence="1" key="1">
    <citation type="submission" date="2020-05" db="EMBL/GenBank/DDBJ databases">
        <authorList>
            <person name="Chiriac C."/>
            <person name="Salcher M."/>
            <person name="Ghai R."/>
            <person name="Kavagutti S V."/>
        </authorList>
    </citation>
    <scope>NUCLEOTIDE SEQUENCE</scope>
</reference>
<name>A0A6J7WTV8_9CAUD</name>